<protein>
    <submittedName>
        <fullName evidence="4">Angio-associated migratory cell protein (inferred by orthology to a human protein)</fullName>
    </submittedName>
</protein>
<evidence type="ECO:0000313" key="2">
    <source>
        <dbReference type="EMBL" id="VDL70020.1"/>
    </source>
</evidence>
<reference evidence="4" key="1">
    <citation type="submission" date="2017-02" db="UniProtKB">
        <authorList>
            <consortium name="WormBaseParasite"/>
        </authorList>
    </citation>
    <scope>IDENTIFICATION</scope>
</reference>
<dbReference type="Proteomes" id="UP000271162">
    <property type="component" value="Unassembled WGS sequence"/>
</dbReference>
<keyword evidence="3" id="KW-1185">Reference proteome</keyword>
<sequence>MEGNDEKSQMEMEQAASVMEEQIEQVIDCDDLPKPGGEDFHSDDEDLQSTSNASEAVVEDVVDDSLCALQAHEQDCFAVAVTAERWLASGGEDDVAFLWDKHVSGTL</sequence>
<gene>
    <name evidence="2" type="ORF">NBR_LOCUS6431</name>
</gene>
<accession>A0A0N4XUM8</accession>
<proteinExistence type="predicted"/>
<dbReference type="STRING" id="27835.A0A0N4XUM8"/>
<feature type="compositionally biased region" description="Basic and acidic residues" evidence="1">
    <location>
        <begin position="1"/>
        <end position="10"/>
    </location>
</feature>
<dbReference type="WBParaSite" id="NBR_0000643001-mRNA-1">
    <property type="protein sequence ID" value="NBR_0000643001-mRNA-1"/>
    <property type="gene ID" value="NBR_0000643001"/>
</dbReference>
<reference evidence="2 3" key="2">
    <citation type="submission" date="2018-11" db="EMBL/GenBank/DDBJ databases">
        <authorList>
            <consortium name="Pathogen Informatics"/>
        </authorList>
    </citation>
    <scope>NUCLEOTIDE SEQUENCE [LARGE SCALE GENOMIC DNA]</scope>
</reference>
<evidence type="ECO:0000313" key="3">
    <source>
        <dbReference type="Proteomes" id="UP000271162"/>
    </source>
</evidence>
<feature type="region of interest" description="Disordered" evidence="1">
    <location>
        <begin position="1"/>
        <end position="54"/>
    </location>
</feature>
<dbReference type="InterPro" id="IPR015943">
    <property type="entry name" value="WD40/YVTN_repeat-like_dom_sf"/>
</dbReference>
<feature type="compositionally biased region" description="Basic and acidic residues" evidence="1">
    <location>
        <begin position="31"/>
        <end position="40"/>
    </location>
</feature>
<dbReference type="EMBL" id="UYSL01019800">
    <property type="protein sequence ID" value="VDL70020.1"/>
    <property type="molecule type" value="Genomic_DNA"/>
</dbReference>
<evidence type="ECO:0000256" key="1">
    <source>
        <dbReference type="SAM" id="MobiDB-lite"/>
    </source>
</evidence>
<name>A0A0N4XUM8_NIPBR</name>
<organism evidence="4">
    <name type="scientific">Nippostrongylus brasiliensis</name>
    <name type="common">Rat hookworm</name>
    <dbReference type="NCBI Taxonomy" id="27835"/>
    <lineage>
        <taxon>Eukaryota</taxon>
        <taxon>Metazoa</taxon>
        <taxon>Ecdysozoa</taxon>
        <taxon>Nematoda</taxon>
        <taxon>Chromadorea</taxon>
        <taxon>Rhabditida</taxon>
        <taxon>Rhabditina</taxon>
        <taxon>Rhabditomorpha</taxon>
        <taxon>Strongyloidea</taxon>
        <taxon>Heligmosomidae</taxon>
        <taxon>Nippostrongylus</taxon>
    </lineage>
</organism>
<feature type="compositionally biased region" description="Acidic residues" evidence="1">
    <location>
        <begin position="21"/>
        <end position="30"/>
    </location>
</feature>
<evidence type="ECO:0000313" key="4">
    <source>
        <dbReference type="WBParaSite" id="NBR_0000643001-mRNA-1"/>
    </source>
</evidence>
<dbReference type="AlphaFoldDB" id="A0A0N4XUM8"/>
<dbReference type="Gene3D" id="2.130.10.10">
    <property type="entry name" value="YVTN repeat-like/Quinoprotein amine dehydrogenase"/>
    <property type="match status" value="1"/>
</dbReference>